<name>A0A7D7RW67_9NEIS</name>
<dbReference type="KEGG" id="nsg:H3L94_04995"/>
<accession>A0A7D7RW67</accession>
<dbReference type="AlphaFoldDB" id="A0A7D7RW67"/>
<evidence type="ECO:0000313" key="1">
    <source>
        <dbReference type="EMBL" id="QMT41384.1"/>
    </source>
</evidence>
<proteinExistence type="predicted"/>
<organism evidence="1 2">
    <name type="scientific">Neisseria shayeganii</name>
    <dbReference type="NCBI Taxonomy" id="607712"/>
    <lineage>
        <taxon>Bacteria</taxon>
        <taxon>Pseudomonadati</taxon>
        <taxon>Pseudomonadota</taxon>
        <taxon>Betaproteobacteria</taxon>
        <taxon>Neisseriales</taxon>
        <taxon>Neisseriaceae</taxon>
        <taxon>Neisseria</taxon>
    </lineage>
</organism>
<gene>
    <name evidence="1" type="ORF">H3L94_04995</name>
</gene>
<dbReference type="RefSeq" id="WP_182122919.1">
    <property type="nucleotide sequence ID" value="NZ_CP059567.1"/>
</dbReference>
<reference evidence="1 2" key="1">
    <citation type="submission" date="2020-07" db="EMBL/GenBank/DDBJ databases">
        <title>Genomic diversity of species in the Neisseriaceae family.</title>
        <authorList>
            <person name="Vincent A.T."/>
            <person name="Bernet E."/>
            <person name="Veyrier F.J."/>
        </authorList>
    </citation>
    <scope>NUCLEOTIDE SEQUENCE [LARGE SCALE GENOMIC DNA]</scope>
    <source>
        <strain evidence="1 2">DSM 22244</strain>
    </source>
</reference>
<dbReference type="Proteomes" id="UP000514752">
    <property type="component" value="Chromosome"/>
</dbReference>
<dbReference type="EMBL" id="CP059567">
    <property type="protein sequence ID" value="QMT41384.1"/>
    <property type="molecule type" value="Genomic_DNA"/>
</dbReference>
<sequence length="144" mass="16118">MASRRDKIKAWNEASIKRNGKNFVTMRFDVLKSPQFTGLSGNAVKLLMYFCSQYNGFNNGDMSAPKNRAADVGMSPMTLEKAKQELLDKGFIIVTRQGGRNLCSLYALTFFAIDECGGKLDVPPTRRAPDYWEQVDRDLIGSPP</sequence>
<evidence type="ECO:0008006" key="3">
    <source>
        <dbReference type="Google" id="ProtNLM"/>
    </source>
</evidence>
<evidence type="ECO:0000313" key="2">
    <source>
        <dbReference type="Proteomes" id="UP000514752"/>
    </source>
</evidence>
<protein>
    <recommendedName>
        <fullName evidence="3">Helix-turn-helix domain-containing protein</fullName>
    </recommendedName>
</protein>